<comment type="caution">
    <text evidence="4">The sequence shown here is derived from an EMBL/GenBank/DDBJ whole genome shotgun (WGS) entry which is preliminary data.</text>
</comment>
<evidence type="ECO:0000313" key="5">
    <source>
        <dbReference type="Proteomes" id="UP001642464"/>
    </source>
</evidence>
<protein>
    <submittedName>
        <fullName evidence="4">PH and SEC7 domain containing protein secG</fullName>
    </submittedName>
</protein>
<sequence>MATLPAGVREKKELLQAARKGKVEEGKQLIQSLVLAGFQGPGKDEGMDFCEKPYFRSALWEATWKNCEPIVKLLLEKGATIDYADYQGRTPLHEAAYYGHKNLVEFLLDKGHPIDALDRFQQTPLFRAAQAGRYEIVELLVQRGAQTGLLDSDGASSQHLAAFYGCPDMGNWLLYKGSWKNQFSIPEPIDLGTVAALAAHLFRLIGNVLASVTGFTPEGWQRAST</sequence>
<dbReference type="Pfam" id="PF00023">
    <property type="entry name" value="Ank"/>
    <property type="match status" value="1"/>
</dbReference>
<name>A0ABP0PU46_9DINO</name>
<dbReference type="SUPFAM" id="SSF48403">
    <property type="entry name" value="Ankyrin repeat"/>
    <property type="match status" value="1"/>
</dbReference>
<keyword evidence="5" id="KW-1185">Reference proteome</keyword>
<evidence type="ECO:0000313" key="4">
    <source>
        <dbReference type="EMBL" id="CAK9079557.1"/>
    </source>
</evidence>
<dbReference type="Pfam" id="PF12796">
    <property type="entry name" value="Ank_2"/>
    <property type="match status" value="1"/>
</dbReference>
<gene>
    <name evidence="4" type="ORF">SCF082_LOCUS37961</name>
</gene>
<dbReference type="InterPro" id="IPR002110">
    <property type="entry name" value="Ankyrin_rpt"/>
</dbReference>
<evidence type="ECO:0000256" key="3">
    <source>
        <dbReference type="PROSITE-ProRule" id="PRU00023"/>
    </source>
</evidence>
<dbReference type="PANTHER" id="PTHR24171">
    <property type="entry name" value="ANKYRIN REPEAT DOMAIN-CONTAINING PROTEIN 39-RELATED"/>
    <property type="match status" value="1"/>
</dbReference>
<dbReference type="PROSITE" id="PS50088">
    <property type="entry name" value="ANK_REPEAT"/>
    <property type="match status" value="2"/>
</dbReference>
<evidence type="ECO:0000256" key="1">
    <source>
        <dbReference type="ARBA" id="ARBA00022737"/>
    </source>
</evidence>
<dbReference type="InterPro" id="IPR036770">
    <property type="entry name" value="Ankyrin_rpt-contain_sf"/>
</dbReference>
<dbReference type="EMBL" id="CAXAMM010038622">
    <property type="protein sequence ID" value="CAK9079557.1"/>
    <property type="molecule type" value="Genomic_DNA"/>
</dbReference>
<dbReference type="SMART" id="SM00248">
    <property type="entry name" value="ANK"/>
    <property type="match status" value="4"/>
</dbReference>
<dbReference type="PANTHER" id="PTHR24171:SF9">
    <property type="entry name" value="ANKYRIN REPEAT DOMAIN-CONTAINING PROTEIN 39"/>
    <property type="match status" value="1"/>
</dbReference>
<evidence type="ECO:0000256" key="2">
    <source>
        <dbReference type="ARBA" id="ARBA00023043"/>
    </source>
</evidence>
<feature type="repeat" description="ANK" evidence="3">
    <location>
        <begin position="87"/>
        <end position="119"/>
    </location>
</feature>
<dbReference type="PRINTS" id="PR01415">
    <property type="entry name" value="ANKYRIN"/>
</dbReference>
<feature type="repeat" description="ANK" evidence="3">
    <location>
        <begin position="120"/>
        <end position="152"/>
    </location>
</feature>
<proteinExistence type="predicted"/>
<reference evidence="4 5" key="1">
    <citation type="submission" date="2024-02" db="EMBL/GenBank/DDBJ databases">
        <authorList>
            <person name="Chen Y."/>
            <person name="Shah S."/>
            <person name="Dougan E. K."/>
            <person name="Thang M."/>
            <person name="Chan C."/>
        </authorList>
    </citation>
    <scope>NUCLEOTIDE SEQUENCE [LARGE SCALE GENOMIC DNA]</scope>
</reference>
<dbReference type="PROSITE" id="PS50297">
    <property type="entry name" value="ANK_REP_REGION"/>
    <property type="match status" value="2"/>
</dbReference>
<dbReference type="Proteomes" id="UP001642464">
    <property type="component" value="Unassembled WGS sequence"/>
</dbReference>
<keyword evidence="2 3" id="KW-0040">ANK repeat</keyword>
<dbReference type="Gene3D" id="1.25.40.20">
    <property type="entry name" value="Ankyrin repeat-containing domain"/>
    <property type="match status" value="1"/>
</dbReference>
<accession>A0ABP0PU46</accession>
<keyword evidence="1" id="KW-0677">Repeat</keyword>
<organism evidence="4 5">
    <name type="scientific">Durusdinium trenchii</name>
    <dbReference type="NCBI Taxonomy" id="1381693"/>
    <lineage>
        <taxon>Eukaryota</taxon>
        <taxon>Sar</taxon>
        <taxon>Alveolata</taxon>
        <taxon>Dinophyceae</taxon>
        <taxon>Suessiales</taxon>
        <taxon>Symbiodiniaceae</taxon>
        <taxon>Durusdinium</taxon>
    </lineage>
</organism>